<dbReference type="GO" id="GO:0020037">
    <property type="term" value="F:heme binding"/>
    <property type="evidence" value="ECO:0007669"/>
    <property type="project" value="InterPro"/>
</dbReference>
<dbReference type="SUPFAM" id="SSF48113">
    <property type="entry name" value="Heme-dependent peroxidases"/>
    <property type="match status" value="1"/>
</dbReference>
<reference evidence="3" key="1">
    <citation type="submission" date="2016-11" db="UniProtKB">
        <authorList>
            <consortium name="WormBaseParasite"/>
        </authorList>
    </citation>
    <scope>IDENTIFICATION</scope>
</reference>
<dbReference type="GO" id="GO:0004666">
    <property type="term" value="F:prostaglandin-endoperoxide synthase activity"/>
    <property type="evidence" value="ECO:0007669"/>
    <property type="project" value="TreeGrafter"/>
</dbReference>
<dbReference type="InterPro" id="IPR037120">
    <property type="entry name" value="Haem_peroxidase_sf_animal"/>
</dbReference>
<accession>A0A1I8FBP7</accession>
<evidence type="ECO:0000313" key="2">
    <source>
        <dbReference type="Proteomes" id="UP000095280"/>
    </source>
</evidence>
<dbReference type="GO" id="GO:0016702">
    <property type="term" value="F:oxidoreductase activity, acting on single donors with incorporation of molecular oxygen, incorporation of two atoms of oxygen"/>
    <property type="evidence" value="ECO:0007669"/>
    <property type="project" value="TreeGrafter"/>
</dbReference>
<organism evidence="2 3">
    <name type="scientific">Macrostomum lignano</name>
    <dbReference type="NCBI Taxonomy" id="282301"/>
    <lineage>
        <taxon>Eukaryota</taxon>
        <taxon>Metazoa</taxon>
        <taxon>Spiralia</taxon>
        <taxon>Lophotrochozoa</taxon>
        <taxon>Platyhelminthes</taxon>
        <taxon>Rhabditophora</taxon>
        <taxon>Macrostomorpha</taxon>
        <taxon>Macrostomida</taxon>
        <taxon>Macrostomidae</taxon>
        <taxon>Macrostomum</taxon>
    </lineage>
</organism>
<dbReference type="PANTHER" id="PTHR11903">
    <property type="entry name" value="PROSTAGLANDIN G/H SYNTHASE"/>
    <property type="match status" value="1"/>
</dbReference>
<dbReference type="Gene3D" id="1.10.640.10">
    <property type="entry name" value="Haem peroxidase domain superfamily, animal type"/>
    <property type="match status" value="1"/>
</dbReference>
<dbReference type="GO" id="GO:0043005">
    <property type="term" value="C:neuron projection"/>
    <property type="evidence" value="ECO:0007669"/>
    <property type="project" value="TreeGrafter"/>
</dbReference>
<dbReference type="GO" id="GO:0005737">
    <property type="term" value="C:cytoplasm"/>
    <property type="evidence" value="ECO:0007669"/>
    <property type="project" value="TreeGrafter"/>
</dbReference>
<keyword evidence="2" id="KW-1185">Reference proteome</keyword>
<dbReference type="PANTHER" id="PTHR11903:SF39">
    <property type="entry name" value="PROSTAGLANDIN G_H SYNTHASE 2-LIKE"/>
    <property type="match status" value="1"/>
</dbReference>
<dbReference type="InterPro" id="IPR050783">
    <property type="entry name" value="Oxylipin_biosynth_metab"/>
</dbReference>
<feature type="region of interest" description="Disordered" evidence="1">
    <location>
        <begin position="206"/>
        <end position="231"/>
    </location>
</feature>
<sequence>DLREPRCTQRTTEVETGCASSFRARPDGAPSCCRWRARNSRAFPSASTYSCQTRRQNPRMSAAIRQLAIRSPICCPRVPAVARSIYLREAQTGSAGLLARLHPAGTTNEIFQTTKLILIGKTLKIVVEEYVQHLSNYHFKLWQYQNRIAAEFNLLYHWHPLMADDYRVAGTTPPTERRDVQRHQACWTHSSRELRGGLVKQHRRAPYTANNHPEPTVDRGQGGRPDGRDTLRLQSWRRGPLACALRSLYKDVDAVEFYPRAWWWSGTGRMRHGIFGTPWPARSCGDLPFGAALRASAW</sequence>
<name>A0A1I8FBP7_9PLAT</name>
<dbReference type="InterPro" id="IPR010255">
    <property type="entry name" value="Haem_peroxidase_sf"/>
</dbReference>
<dbReference type="Proteomes" id="UP000095280">
    <property type="component" value="Unplaced"/>
</dbReference>
<dbReference type="WBParaSite" id="maker-unitig_28427-snap-gene-0.2-mRNA-1">
    <property type="protein sequence ID" value="maker-unitig_28427-snap-gene-0.2-mRNA-1"/>
    <property type="gene ID" value="maker-unitig_28427-snap-gene-0.2"/>
</dbReference>
<proteinExistence type="predicted"/>
<dbReference type="AlphaFoldDB" id="A0A1I8FBP7"/>
<dbReference type="GO" id="GO:0004601">
    <property type="term" value="F:peroxidase activity"/>
    <property type="evidence" value="ECO:0007669"/>
    <property type="project" value="InterPro"/>
</dbReference>
<evidence type="ECO:0000313" key="3">
    <source>
        <dbReference type="WBParaSite" id="maker-unitig_28427-snap-gene-0.2-mRNA-1"/>
    </source>
</evidence>
<evidence type="ECO:0000256" key="1">
    <source>
        <dbReference type="SAM" id="MobiDB-lite"/>
    </source>
</evidence>
<dbReference type="GO" id="GO:0006979">
    <property type="term" value="P:response to oxidative stress"/>
    <property type="evidence" value="ECO:0007669"/>
    <property type="project" value="InterPro"/>
</dbReference>
<dbReference type="GO" id="GO:0019371">
    <property type="term" value="P:cyclooxygenase pathway"/>
    <property type="evidence" value="ECO:0007669"/>
    <property type="project" value="TreeGrafter"/>
</dbReference>
<protein>
    <submittedName>
        <fullName evidence="3">Prostaglandin-endoperoxide synthase</fullName>
    </submittedName>
</protein>